<keyword evidence="8" id="KW-1185">Reference proteome</keyword>
<dbReference type="NCBIfam" id="TIGR00152">
    <property type="entry name" value="dephospho-CoA kinase"/>
    <property type="match status" value="1"/>
</dbReference>
<organism evidence="7 8">
    <name type="scientific">Draconibacterium sediminis</name>
    <dbReference type="NCBI Taxonomy" id="1544798"/>
    <lineage>
        <taxon>Bacteria</taxon>
        <taxon>Pseudomonadati</taxon>
        <taxon>Bacteroidota</taxon>
        <taxon>Bacteroidia</taxon>
        <taxon>Marinilabiliales</taxon>
        <taxon>Prolixibacteraceae</taxon>
        <taxon>Draconibacterium</taxon>
    </lineage>
</organism>
<comment type="caution">
    <text evidence="7">The sequence shown here is derived from an EMBL/GenBank/DDBJ whole genome shotgun (WGS) entry which is preliminary data.</text>
</comment>
<keyword evidence="5" id="KW-0963">Cytoplasm</keyword>
<protein>
    <recommendedName>
        <fullName evidence="5 6">Dephospho-CoA kinase</fullName>
        <ecNumber evidence="5 6">2.7.1.24</ecNumber>
    </recommendedName>
    <alternativeName>
        <fullName evidence="5">Dephosphocoenzyme A kinase</fullName>
    </alternativeName>
</protein>
<gene>
    <name evidence="5" type="primary">coaE</name>
    <name evidence="7" type="ORF">LH29_08565</name>
</gene>
<dbReference type="HAMAP" id="MF_00376">
    <property type="entry name" value="Dephospho_CoA_kinase"/>
    <property type="match status" value="1"/>
</dbReference>
<dbReference type="GO" id="GO:0005524">
    <property type="term" value="F:ATP binding"/>
    <property type="evidence" value="ECO:0007669"/>
    <property type="project" value="UniProtKB-UniRule"/>
</dbReference>
<reference evidence="7 8" key="1">
    <citation type="submission" date="2014-09" db="EMBL/GenBank/DDBJ databases">
        <title>Draft Genome Sequence of Draconibacterium sp. JN14CK-3.</title>
        <authorList>
            <person name="Dong C."/>
            <person name="Lai Q."/>
            <person name="Shao Z."/>
        </authorList>
    </citation>
    <scope>NUCLEOTIDE SEQUENCE [LARGE SCALE GENOMIC DNA]</scope>
    <source>
        <strain evidence="7 8">JN14CK-3</strain>
    </source>
</reference>
<dbReference type="GO" id="GO:0004140">
    <property type="term" value="F:dephospho-CoA kinase activity"/>
    <property type="evidence" value="ECO:0007669"/>
    <property type="project" value="UniProtKB-UniRule"/>
</dbReference>
<keyword evidence="5" id="KW-0418">Kinase</keyword>
<dbReference type="Pfam" id="PF01121">
    <property type="entry name" value="CoaE"/>
    <property type="match status" value="1"/>
</dbReference>
<comment type="subcellular location">
    <subcellularLocation>
        <location evidence="5">Cytoplasm</location>
    </subcellularLocation>
</comment>
<dbReference type="PANTHER" id="PTHR10695">
    <property type="entry name" value="DEPHOSPHO-COA KINASE-RELATED"/>
    <property type="match status" value="1"/>
</dbReference>
<dbReference type="PROSITE" id="PS51219">
    <property type="entry name" value="DPCK"/>
    <property type="match status" value="1"/>
</dbReference>
<comment type="function">
    <text evidence="5">Catalyzes the phosphorylation of the 3'-hydroxyl group of dephosphocoenzyme A to form coenzyme A.</text>
</comment>
<comment type="pathway">
    <text evidence="5">Cofactor biosynthesis; coenzyme A biosynthesis; CoA from (R)-pantothenate: step 5/5.</text>
</comment>
<dbReference type="RefSeq" id="WP_045027594.1">
    <property type="nucleotide sequence ID" value="NZ_JRHC01000001.1"/>
</dbReference>
<dbReference type="EC" id="2.7.1.24" evidence="5 6"/>
<dbReference type="AlphaFoldDB" id="A0A0D8JHS7"/>
<keyword evidence="3 5" id="KW-0067">ATP-binding</keyword>
<proteinExistence type="inferred from homology"/>
<dbReference type="Gene3D" id="3.40.50.300">
    <property type="entry name" value="P-loop containing nucleotide triphosphate hydrolases"/>
    <property type="match status" value="1"/>
</dbReference>
<dbReference type="Proteomes" id="UP000032544">
    <property type="component" value="Unassembled WGS sequence"/>
</dbReference>
<comment type="catalytic activity">
    <reaction evidence="5">
        <text>3'-dephospho-CoA + ATP = ADP + CoA + H(+)</text>
        <dbReference type="Rhea" id="RHEA:18245"/>
        <dbReference type="ChEBI" id="CHEBI:15378"/>
        <dbReference type="ChEBI" id="CHEBI:30616"/>
        <dbReference type="ChEBI" id="CHEBI:57287"/>
        <dbReference type="ChEBI" id="CHEBI:57328"/>
        <dbReference type="ChEBI" id="CHEBI:456216"/>
        <dbReference type="EC" id="2.7.1.24"/>
    </reaction>
</comment>
<dbReference type="CDD" id="cd02022">
    <property type="entry name" value="DPCK"/>
    <property type="match status" value="1"/>
</dbReference>
<evidence type="ECO:0000313" key="8">
    <source>
        <dbReference type="Proteomes" id="UP000032544"/>
    </source>
</evidence>
<keyword evidence="2 5" id="KW-0547">Nucleotide-binding</keyword>
<dbReference type="InterPro" id="IPR001977">
    <property type="entry name" value="Depp_CoAkinase"/>
</dbReference>
<dbReference type="UniPathway" id="UPA00241">
    <property type="reaction ID" value="UER00356"/>
</dbReference>
<dbReference type="STRING" id="1544798.LH29_08565"/>
<evidence type="ECO:0000313" key="7">
    <source>
        <dbReference type="EMBL" id="KJF45403.1"/>
    </source>
</evidence>
<dbReference type="PANTHER" id="PTHR10695:SF46">
    <property type="entry name" value="BIFUNCTIONAL COENZYME A SYNTHASE-RELATED"/>
    <property type="match status" value="1"/>
</dbReference>
<feature type="binding site" evidence="5">
    <location>
        <begin position="12"/>
        <end position="17"/>
    </location>
    <ligand>
        <name>ATP</name>
        <dbReference type="ChEBI" id="CHEBI:30616"/>
    </ligand>
</feature>
<comment type="similarity">
    <text evidence="1 5">Belongs to the CoaE family.</text>
</comment>
<dbReference type="PATRIC" id="fig|1544798.3.peg.1722"/>
<dbReference type="InterPro" id="IPR027417">
    <property type="entry name" value="P-loop_NTPase"/>
</dbReference>
<name>A0A0D8JHS7_9BACT</name>
<evidence type="ECO:0000256" key="3">
    <source>
        <dbReference type="ARBA" id="ARBA00022840"/>
    </source>
</evidence>
<evidence type="ECO:0000256" key="6">
    <source>
        <dbReference type="NCBIfam" id="TIGR00152"/>
    </source>
</evidence>
<evidence type="ECO:0000256" key="4">
    <source>
        <dbReference type="ARBA" id="ARBA00022993"/>
    </source>
</evidence>
<dbReference type="GO" id="GO:0005737">
    <property type="term" value="C:cytoplasm"/>
    <property type="evidence" value="ECO:0007669"/>
    <property type="project" value="UniProtKB-SubCell"/>
</dbReference>
<evidence type="ECO:0000256" key="2">
    <source>
        <dbReference type="ARBA" id="ARBA00022741"/>
    </source>
</evidence>
<accession>A0A0D8JHS7</accession>
<evidence type="ECO:0000256" key="5">
    <source>
        <dbReference type="HAMAP-Rule" id="MF_00376"/>
    </source>
</evidence>
<keyword evidence="4 5" id="KW-0173">Coenzyme A biosynthesis</keyword>
<dbReference type="EMBL" id="JRHC01000001">
    <property type="protein sequence ID" value="KJF45403.1"/>
    <property type="molecule type" value="Genomic_DNA"/>
</dbReference>
<dbReference type="SUPFAM" id="SSF52540">
    <property type="entry name" value="P-loop containing nucleoside triphosphate hydrolases"/>
    <property type="match status" value="1"/>
</dbReference>
<keyword evidence="5" id="KW-0808">Transferase</keyword>
<dbReference type="OrthoDB" id="9812943at2"/>
<sequence>MALKIGITGGIGSGKSVICQVFKLLGTPVFEADIWAKKLVNTHSEIKTGLIDWYGPDIYSPNGTIDRKKLAGIIFTDSTQLQKVNGLIHPVVRQEFMIWADKQSSPYVVHEAAILFESGFYKMMDYTILVTAPENMRIDRVTKRDGSTIEAVKERMDKQWNDEQKSKLASKEIKNDNKTLLIPQIIEIDKQLKKYGKIW</sequence>
<evidence type="ECO:0000256" key="1">
    <source>
        <dbReference type="ARBA" id="ARBA00009018"/>
    </source>
</evidence>
<dbReference type="GO" id="GO:0015937">
    <property type="term" value="P:coenzyme A biosynthetic process"/>
    <property type="evidence" value="ECO:0007669"/>
    <property type="project" value="UniProtKB-UniRule"/>
</dbReference>